<dbReference type="Gene3D" id="3.30.160.60">
    <property type="entry name" value="Classic Zinc Finger"/>
    <property type="match status" value="6"/>
</dbReference>
<dbReference type="Proteomes" id="UP001497623">
    <property type="component" value="Unassembled WGS sequence"/>
</dbReference>
<dbReference type="Pfam" id="PF00096">
    <property type="entry name" value="zf-C2H2"/>
    <property type="match status" value="2"/>
</dbReference>
<evidence type="ECO:0000256" key="7">
    <source>
        <dbReference type="ARBA" id="ARBA00023125"/>
    </source>
</evidence>
<feature type="compositionally biased region" description="Basic residues" evidence="11">
    <location>
        <begin position="260"/>
        <end position="272"/>
    </location>
</feature>
<dbReference type="FunFam" id="3.30.160.60:FF:000295">
    <property type="entry name" value="zinc finger protein 19"/>
    <property type="match status" value="1"/>
</dbReference>
<dbReference type="GO" id="GO:0000978">
    <property type="term" value="F:RNA polymerase II cis-regulatory region sequence-specific DNA binding"/>
    <property type="evidence" value="ECO:0007669"/>
    <property type="project" value="TreeGrafter"/>
</dbReference>
<evidence type="ECO:0000256" key="10">
    <source>
        <dbReference type="PROSITE-ProRule" id="PRU00042"/>
    </source>
</evidence>
<dbReference type="AlphaFoldDB" id="A0AAV2SLC7"/>
<name>A0AAV2SLC7_MEGNR</name>
<dbReference type="InterPro" id="IPR036236">
    <property type="entry name" value="Znf_C2H2_sf"/>
</dbReference>
<keyword evidence="4 10" id="KW-0863">Zinc-finger</keyword>
<feature type="domain" description="C2H2-type" evidence="12">
    <location>
        <begin position="91"/>
        <end position="118"/>
    </location>
</feature>
<comment type="caution">
    <text evidence="13">The sequence shown here is derived from an EMBL/GenBank/DDBJ whole genome shotgun (WGS) entry which is preliminary data.</text>
</comment>
<dbReference type="PANTHER" id="PTHR14003">
    <property type="entry name" value="TRANSCRIPTIONAL REPRESSOR PROTEIN YY"/>
    <property type="match status" value="1"/>
</dbReference>
<keyword evidence="9" id="KW-0539">Nucleus</keyword>
<accession>A0AAV2SLC7</accession>
<dbReference type="FunFam" id="3.30.160.60:FF:000965">
    <property type="entry name" value="Neurotrophin receptor-interacting factor homolog"/>
    <property type="match status" value="1"/>
</dbReference>
<dbReference type="GO" id="GO:0005667">
    <property type="term" value="C:transcription regulator complex"/>
    <property type="evidence" value="ECO:0007669"/>
    <property type="project" value="TreeGrafter"/>
</dbReference>
<evidence type="ECO:0000256" key="1">
    <source>
        <dbReference type="ARBA" id="ARBA00004123"/>
    </source>
</evidence>
<keyword evidence="6" id="KW-0805">Transcription regulation</keyword>
<dbReference type="GO" id="GO:0008270">
    <property type="term" value="F:zinc ion binding"/>
    <property type="evidence" value="ECO:0007669"/>
    <property type="project" value="UniProtKB-KW"/>
</dbReference>
<keyword evidence="3" id="KW-0677">Repeat</keyword>
<keyword evidence="5" id="KW-0862">Zinc</keyword>
<dbReference type="SMART" id="SM00355">
    <property type="entry name" value="ZnF_C2H2"/>
    <property type="match status" value="6"/>
</dbReference>
<gene>
    <name evidence="13" type="ORF">MNOR_LOCUS37736</name>
</gene>
<comment type="subcellular location">
    <subcellularLocation>
        <location evidence="1">Nucleus</location>
    </subcellularLocation>
</comment>
<evidence type="ECO:0000256" key="11">
    <source>
        <dbReference type="SAM" id="MobiDB-lite"/>
    </source>
</evidence>
<dbReference type="GO" id="GO:0031519">
    <property type="term" value="C:PcG protein complex"/>
    <property type="evidence" value="ECO:0007669"/>
    <property type="project" value="TreeGrafter"/>
</dbReference>
<keyword evidence="14" id="KW-1185">Reference proteome</keyword>
<evidence type="ECO:0000256" key="8">
    <source>
        <dbReference type="ARBA" id="ARBA00023163"/>
    </source>
</evidence>
<protein>
    <recommendedName>
        <fullName evidence="12">C2H2-type domain-containing protein</fullName>
    </recommendedName>
</protein>
<organism evidence="13 14">
    <name type="scientific">Meganyctiphanes norvegica</name>
    <name type="common">Northern krill</name>
    <name type="synonym">Thysanopoda norvegica</name>
    <dbReference type="NCBI Taxonomy" id="48144"/>
    <lineage>
        <taxon>Eukaryota</taxon>
        <taxon>Metazoa</taxon>
        <taxon>Ecdysozoa</taxon>
        <taxon>Arthropoda</taxon>
        <taxon>Crustacea</taxon>
        <taxon>Multicrustacea</taxon>
        <taxon>Malacostraca</taxon>
        <taxon>Eumalacostraca</taxon>
        <taxon>Eucarida</taxon>
        <taxon>Euphausiacea</taxon>
        <taxon>Euphausiidae</taxon>
        <taxon>Meganyctiphanes</taxon>
    </lineage>
</organism>
<reference evidence="13 14" key="1">
    <citation type="submission" date="2024-05" db="EMBL/GenBank/DDBJ databases">
        <authorList>
            <person name="Wallberg A."/>
        </authorList>
    </citation>
    <scope>NUCLEOTIDE SEQUENCE [LARGE SCALE GENOMIC DNA]</scope>
</reference>
<dbReference type="PROSITE" id="PS50157">
    <property type="entry name" value="ZINC_FINGER_C2H2_2"/>
    <property type="match status" value="6"/>
</dbReference>
<dbReference type="InterPro" id="IPR013087">
    <property type="entry name" value="Znf_C2H2_type"/>
</dbReference>
<dbReference type="FunFam" id="3.30.160.60:FF:000417">
    <property type="entry name" value="Zinc finger protein"/>
    <property type="match status" value="1"/>
</dbReference>
<evidence type="ECO:0000256" key="2">
    <source>
        <dbReference type="ARBA" id="ARBA00022723"/>
    </source>
</evidence>
<keyword evidence="7" id="KW-0238">DNA-binding</keyword>
<dbReference type="GO" id="GO:0000981">
    <property type="term" value="F:DNA-binding transcription factor activity, RNA polymerase II-specific"/>
    <property type="evidence" value="ECO:0007669"/>
    <property type="project" value="TreeGrafter"/>
</dbReference>
<evidence type="ECO:0000313" key="13">
    <source>
        <dbReference type="EMBL" id="CAL4203054.1"/>
    </source>
</evidence>
<feature type="domain" description="C2H2-type" evidence="12">
    <location>
        <begin position="203"/>
        <end position="230"/>
    </location>
</feature>
<proteinExistence type="predicted"/>
<feature type="domain" description="C2H2-type" evidence="12">
    <location>
        <begin position="119"/>
        <end position="146"/>
    </location>
</feature>
<dbReference type="FunFam" id="3.30.160.60:FF:002716">
    <property type="entry name" value="Zinc finger protein 212"/>
    <property type="match status" value="1"/>
</dbReference>
<evidence type="ECO:0000256" key="6">
    <source>
        <dbReference type="ARBA" id="ARBA00023015"/>
    </source>
</evidence>
<feature type="domain" description="C2H2-type" evidence="12">
    <location>
        <begin position="231"/>
        <end position="250"/>
    </location>
</feature>
<feature type="region of interest" description="Disordered" evidence="11">
    <location>
        <begin position="257"/>
        <end position="302"/>
    </location>
</feature>
<evidence type="ECO:0000259" key="12">
    <source>
        <dbReference type="PROSITE" id="PS50157"/>
    </source>
</evidence>
<feature type="domain" description="C2H2-type" evidence="12">
    <location>
        <begin position="175"/>
        <end position="202"/>
    </location>
</feature>
<feature type="compositionally biased region" description="Basic residues" evidence="11">
    <location>
        <begin position="283"/>
        <end position="299"/>
    </location>
</feature>
<feature type="domain" description="C2H2-type" evidence="12">
    <location>
        <begin position="147"/>
        <end position="174"/>
    </location>
</feature>
<evidence type="ECO:0000256" key="5">
    <source>
        <dbReference type="ARBA" id="ARBA00022833"/>
    </source>
</evidence>
<evidence type="ECO:0000256" key="3">
    <source>
        <dbReference type="ARBA" id="ARBA00022737"/>
    </source>
</evidence>
<dbReference type="Pfam" id="PF13912">
    <property type="entry name" value="zf-C2H2_6"/>
    <property type="match status" value="1"/>
</dbReference>
<evidence type="ECO:0000256" key="9">
    <source>
        <dbReference type="ARBA" id="ARBA00023242"/>
    </source>
</evidence>
<dbReference type="EMBL" id="CAXKWB010078908">
    <property type="protein sequence ID" value="CAL4203054.1"/>
    <property type="molecule type" value="Genomic_DNA"/>
</dbReference>
<dbReference type="SUPFAM" id="SSF57667">
    <property type="entry name" value="beta-beta-alpha zinc fingers"/>
    <property type="match status" value="3"/>
</dbReference>
<dbReference type="PROSITE" id="PS00028">
    <property type="entry name" value="ZINC_FINGER_C2H2_1"/>
    <property type="match status" value="5"/>
</dbReference>
<keyword evidence="8" id="KW-0804">Transcription</keyword>
<dbReference type="PANTHER" id="PTHR14003:SF23">
    <property type="entry name" value="ZINC FINGER PROTEIN 143"/>
    <property type="match status" value="1"/>
</dbReference>
<evidence type="ECO:0000256" key="4">
    <source>
        <dbReference type="ARBA" id="ARBA00022771"/>
    </source>
</evidence>
<sequence>MDNHKIFKHEMTTYELNSVEVKLEEHPVEKEPSKYQHLPGPESEAIKFDVYNTSGEPMIESEESKLKQEFASTEVDTVPKPSIRKGADKKNECSECGKILATTKSLNEHMRTHTGERPFSCGECGAAFALKSHLRCHIRLHTGERPYVCGVCRKTFAQSSHLLGHMRIHTGERPYQCTKCGKAFTSDSTLTKHLKIHEGECPFVCEICTRAFVCQSWLNNHYKVHSKDKPFKCDVCGKGFKEESYIEKHKLRKICGTPRGLKRRRDRTKKVKNKSDDNGEHVKRGRPKGSKGKGSKKTKSTIITESDDELEALLADHEQTFSLEKQQREQKKIENKLPSHIFIRNGIVSNLQ</sequence>
<evidence type="ECO:0000313" key="14">
    <source>
        <dbReference type="Proteomes" id="UP001497623"/>
    </source>
</evidence>
<dbReference type="GO" id="GO:0000785">
    <property type="term" value="C:chromatin"/>
    <property type="evidence" value="ECO:0007669"/>
    <property type="project" value="TreeGrafter"/>
</dbReference>
<feature type="compositionally biased region" description="Basic and acidic residues" evidence="11">
    <location>
        <begin position="273"/>
        <end position="282"/>
    </location>
</feature>
<keyword evidence="2" id="KW-0479">Metal-binding</keyword>